<keyword evidence="2" id="KW-1133">Transmembrane helix</keyword>
<gene>
    <name evidence="3" type="ORF">PC9H_010310</name>
</gene>
<keyword evidence="2" id="KW-0812">Transmembrane</keyword>
<keyword evidence="4" id="KW-1185">Reference proteome</keyword>
<keyword evidence="2" id="KW-0472">Membrane</keyword>
<feature type="compositionally biased region" description="Acidic residues" evidence="1">
    <location>
        <begin position="44"/>
        <end position="67"/>
    </location>
</feature>
<accession>A0A8H6ZR95</accession>
<dbReference type="VEuPathDB" id="FungiDB:PC9H_010310"/>
<dbReference type="GeneID" id="59380128"/>
<feature type="transmembrane region" description="Helical" evidence="2">
    <location>
        <begin position="82"/>
        <end position="109"/>
    </location>
</feature>
<evidence type="ECO:0000313" key="4">
    <source>
        <dbReference type="Proteomes" id="UP000623687"/>
    </source>
</evidence>
<evidence type="ECO:0000256" key="1">
    <source>
        <dbReference type="SAM" id="MobiDB-lite"/>
    </source>
</evidence>
<dbReference type="RefSeq" id="XP_036629193.1">
    <property type="nucleotide sequence ID" value="XM_036779804.1"/>
</dbReference>
<organism evidence="3 4">
    <name type="scientific">Pleurotus ostreatus</name>
    <name type="common">Oyster mushroom</name>
    <name type="synonym">White-rot fungus</name>
    <dbReference type="NCBI Taxonomy" id="5322"/>
    <lineage>
        <taxon>Eukaryota</taxon>
        <taxon>Fungi</taxon>
        <taxon>Dikarya</taxon>
        <taxon>Basidiomycota</taxon>
        <taxon>Agaricomycotina</taxon>
        <taxon>Agaricomycetes</taxon>
        <taxon>Agaricomycetidae</taxon>
        <taxon>Agaricales</taxon>
        <taxon>Pleurotineae</taxon>
        <taxon>Pleurotaceae</taxon>
        <taxon>Pleurotus</taxon>
    </lineage>
</organism>
<proteinExistence type="predicted"/>
<dbReference type="AlphaFoldDB" id="A0A8H6ZR95"/>
<comment type="caution">
    <text evidence="3">The sequence shown here is derived from an EMBL/GenBank/DDBJ whole genome shotgun (WGS) entry which is preliminary data.</text>
</comment>
<reference evidence="3" key="1">
    <citation type="submission" date="2019-07" db="EMBL/GenBank/DDBJ databases">
        <authorList>
            <person name="Palmer J.M."/>
        </authorList>
    </citation>
    <scope>NUCLEOTIDE SEQUENCE</scope>
    <source>
        <strain evidence="3">PC9</strain>
    </source>
</reference>
<sequence>MSDAPHNCSTPSIAGKVFVFSSHTDGLVDVECHEALARSTPSELESDEEGEESEGEGESEDEDDVASIEEVIQELLEEHPALIITAAMVLGAFFYPFMKSVLLLIAALAPPASPELTGMSATLEFPCLTTYLIVTSVRHTS</sequence>
<feature type="region of interest" description="Disordered" evidence="1">
    <location>
        <begin position="37"/>
        <end position="67"/>
    </location>
</feature>
<evidence type="ECO:0000256" key="2">
    <source>
        <dbReference type="SAM" id="Phobius"/>
    </source>
</evidence>
<name>A0A8H6ZR95_PLEOS</name>
<dbReference type="EMBL" id="JACETU010000007">
    <property type="protein sequence ID" value="KAF7424999.1"/>
    <property type="molecule type" value="Genomic_DNA"/>
</dbReference>
<evidence type="ECO:0000313" key="3">
    <source>
        <dbReference type="EMBL" id="KAF7424999.1"/>
    </source>
</evidence>
<protein>
    <submittedName>
        <fullName evidence="3">Uncharacterized protein</fullName>
    </submittedName>
</protein>
<dbReference type="Proteomes" id="UP000623687">
    <property type="component" value="Unassembled WGS sequence"/>
</dbReference>